<dbReference type="Pfam" id="PF00990">
    <property type="entry name" value="GGDEF"/>
    <property type="match status" value="1"/>
</dbReference>
<feature type="transmembrane region" description="Helical" evidence="1">
    <location>
        <begin position="6"/>
        <end position="25"/>
    </location>
</feature>
<organism evidence="4 5">
    <name type="scientific">Evansella cellulosilytica (strain ATCC 21833 / DSM 2522 / FERM P-1141 / JCM 9156 / N-4)</name>
    <name type="common">Bacillus cellulosilyticus</name>
    <dbReference type="NCBI Taxonomy" id="649639"/>
    <lineage>
        <taxon>Bacteria</taxon>
        <taxon>Bacillati</taxon>
        <taxon>Bacillota</taxon>
        <taxon>Bacilli</taxon>
        <taxon>Bacillales</taxon>
        <taxon>Bacillaceae</taxon>
        <taxon>Evansella</taxon>
    </lineage>
</organism>
<evidence type="ECO:0000313" key="5">
    <source>
        <dbReference type="Proteomes" id="UP000001401"/>
    </source>
</evidence>
<feature type="transmembrane region" description="Helical" evidence="1">
    <location>
        <begin position="62"/>
        <end position="83"/>
    </location>
</feature>
<proteinExistence type="predicted"/>
<feature type="transmembrane region" description="Helical" evidence="1">
    <location>
        <begin position="37"/>
        <end position="56"/>
    </location>
</feature>
<dbReference type="PROSITE" id="PS50887">
    <property type="entry name" value="GGDEF"/>
    <property type="match status" value="1"/>
</dbReference>
<dbReference type="CDD" id="cd01949">
    <property type="entry name" value="GGDEF"/>
    <property type="match status" value="1"/>
</dbReference>
<keyword evidence="1" id="KW-0472">Membrane</keyword>
<dbReference type="OrthoDB" id="9759607at2"/>
<protein>
    <submittedName>
        <fullName evidence="4">Diguanylate cyclase with PAS/PAC sensor</fullName>
    </submittedName>
</protein>
<dbReference type="SMART" id="SM00267">
    <property type="entry name" value="GGDEF"/>
    <property type="match status" value="1"/>
</dbReference>
<feature type="domain" description="PAS" evidence="2">
    <location>
        <begin position="233"/>
        <end position="275"/>
    </location>
</feature>
<accession>E6TUR5</accession>
<sequence length="522" mass="60600" precursor="true">MFIFLFLVSFIPFLIMFALACEVYYRSKKSNFHRLTALLIIFLSMLFLTDALKYFLPPREALILLLFKYYCVFFIMTLGIYFFRYISKIRLSGWWHALFLFPLFGAVIMTFMLPFDPITFNEVSNVQTEMFSLPFVVLLLFCTIIAFIFNIYFLYKGYKKSKEVNISKTYVSRLQLILKGNIITTIAIILLNIIVFTAEHHGIILAFLSPYAVLIWAYTVRYSMFKYDLLESSSRKYELLFKMSTNGILILNDKAKIVDVNPTFLKMLGYTKMDVYHLPLSSFLIEKSPIDFQYNYEAAYPVSDQLHMEVTLRARNGEKVTAEMFSDYIDIDEKKHSFLIFRDITHQKTYEEKLRFLAYHDSLTQLGNRVLFYEKFKELDKTLNFNQQQLAVILLDLDRFKEINDSYGHSAGDAVLKNVSSQILQLLPEIAYGFRMGGDEFAILLPTTTQKELLEIVETLIANIRKPIQIQEKKVIVSTSVGISLANEDGLDPDTLLNNADKAMYEAKNKDRQTGTVLINQG</sequence>
<dbReference type="InterPro" id="IPR052155">
    <property type="entry name" value="Biofilm_reg_signaling"/>
</dbReference>
<dbReference type="SMART" id="SM00091">
    <property type="entry name" value="PAS"/>
    <property type="match status" value="1"/>
</dbReference>
<feature type="transmembrane region" description="Helical" evidence="1">
    <location>
        <begin position="95"/>
        <end position="115"/>
    </location>
</feature>
<dbReference type="STRING" id="649639.Bcell_3828"/>
<dbReference type="Gene3D" id="3.30.70.270">
    <property type="match status" value="1"/>
</dbReference>
<dbReference type="InterPro" id="IPR035965">
    <property type="entry name" value="PAS-like_dom_sf"/>
</dbReference>
<dbReference type="FunFam" id="3.30.70.270:FF:000001">
    <property type="entry name" value="Diguanylate cyclase domain protein"/>
    <property type="match status" value="1"/>
</dbReference>
<dbReference type="InterPro" id="IPR043128">
    <property type="entry name" value="Rev_trsase/Diguanyl_cyclase"/>
</dbReference>
<keyword evidence="1" id="KW-1133">Transmembrane helix</keyword>
<feature type="transmembrane region" description="Helical" evidence="1">
    <location>
        <begin position="135"/>
        <end position="155"/>
    </location>
</feature>
<dbReference type="NCBIfam" id="TIGR00254">
    <property type="entry name" value="GGDEF"/>
    <property type="match status" value="1"/>
</dbReference>
<dbReference type="Proteomes" id="UP000001401">
    <property type="component" value="Chromosome"/>
</dbReference>
<dbReference type="InterPro" id="IPR000014">
    <property type="entry name" value="PAS"/>
</dbReference>
<name>E6TUR5_EVAC2</name>
<feature type="transmembrane region" description="Helical" evidence="1">
    <location>
        <begin position="202"/>
        <end position="220"/>
    </location>
</feature>
<dbReference type="InterPro" id="IPR000160">
    <property type="entry name" value="GGDEF_dom"/>
</dbReference>
<evidence type="ECO:0000259" key="3">
    <source>
        <dbReference type="PROSITE" id="PS50887"/>
    </source>
</evidence>
<dbReference type="KEGG" id="bco:Bcell_3828"/>
<keyword evidence="5" id="KW-1185">Reference proteome</keyword>
<dbReference type="PANTHER" id="PTHR44757:SF2">
    <property type="entry name" value="BIOFILM ARCHITECTURE MAINTENANCE PROTEIN MBAA"/>
    <property type="match status" value="1"/>
</dbReference>
<reference evidence="4 5" key="1">
    <citation type="submission" date="2010-12" db="EMBL/GenBank/DDBJ databases">
        <title>Complete sequence of Bacillus cellulosilyticus DSM 2522.</title>
        <authorList>
            <consortium name="US DOE Joint Genome Institute"/>
            <person name="Lucas S."/>
            <person name="Copeland A."/>
            <person name="Lapidus A."/>
            <person name="Cheng J.-F."/>
            <person name="Bruce D."/>
            <person name="Goodwin L."/>
            <person name="Pitluck S."/>
            <person name="Chertkov O."/>
            <person name="Detter J.C."/>
            <person name="Han C."/>
            <person name="Tapia R."/>
            <person name="Land M."/>
            <person name="Hauser L."/>
            <person name="Jeffries C."/>
            <person name="Kyrpides N."/>
            <person name="Ivanova N."/>
            <person name="Mikhailova N."/>
            <person name="Brumm P."/>
            <person name="Mead D."/>
            <person name="Woyke T."/>
        </authorList>
    </citation>
    <scope>NUCLEOTIDE SEQUENCE [LARGE SCALE GENOMIC DNA]</scope>
    <source>
        <strain evidence="5">ATCC 21833 / DSM 2522 / FERM P-1141 / JCM 9156 / N-4</strain>
    </source>
</reference>
<dbReference type="AlphaFoldDB" id="E6TUR5"/>
<keyword evidence="1" id="KW-0812">Transmembrane</keyword>
<feature type="transmembrane region" description="Helical" evidence="1">
    <location>
        <begin position="176"/>
        <end position="196"/>
    </location>
</feature>
<evidence type="ECO:0000256" key="1">
    <source>
        <dbReference type="SAM" id="Phobius"/>
    </source>
</evidence>
<dbReference type="HOGENOM" id="CLU_521433_0_0_9"/>
<dbReference type="SUPFAM" id="SSF55785">
    <property type="entry name" value="PYP-like sensor domain (PAS domain)"/>
    <property type="match status" value="1"/>
</dbReference>
<dbReference type="Gene3D" id="3.30.450.20">
    <property type="entry name" value="PAS domain"/>
    <property type="match status" value="1"/>
</dbReference>
<dbReference type="InterPro" id="IPR029787">
    <property type="entry name" value="Nucleotide_cyclase"/>
</dbReference>
<evidence type="ECO:0000313" key="4">
    <source>
        <dbReference type="EMBL" id="ADU32067.1"/>
    </source>
</evidence>
<evidence type="ECO:0000259" key="2">
    <source>
        <dbReference type="PROSITE" id="PS50112"/>
    </source>
</evidence>
<dbReference type="PROSITE" id="PS50112">
    <property type="entry name" value="PAS"/>
    <property type="match status" value="1"/>
</dbReference>
<dbReference type="eggNOG" id="COG5001">
    <property type="taxonomic scope" value="Bacteria"/>
</dbReference>
<dbReference type="CDD" id="cd00130">
    <property type="entry name" value="PAS"/>
    <property type="match status" value="1"/>
</dbReference>
<gene>
    <name evidence="4" type="ordered locus">Bcell_3828</name>
</gene>
<dbReference type="EMBL" id="CP002394">
    <property type="protein sequence ID" value="ADU32067.1"/>
    <property type="molecule type" value="Genomic_DNA"/>
</dbReference>
<dbReference type="RefSeq" id="WP_013490398.1">
    <property type="nucleotide sequence ID" value="NC_014829.1"/>
</dbReference>
<dbReference type="SUPFAM" id="SSF55073">
    <property type="entry name" value="Nucleotide cyclase"/>
    <property type="match status" value="1"/>
</dbReference>
<dbReference type="Pfam" id="PF13426">
    <property type="entry name" value="PAS_9"/>
    <property type="match status" value="1"/>
</dbReference>
<dbReference type="NCBIfam" id="TIGR00229">
    <property type="entry name" value="sensory_box"/>
    <property type="match status" value="1"/>
</dbReference>
<feature type="domain" description="GGDEF" evidence="3">
    <location>
        <begin position="388"/>
        <end position="520"/>
    </location>
</feature>
<dbReference type="PANTHER" id="PTHR44757">
    <property type="entry name" value="DIGUANYLATE CYCLASE DGCP"/>
    <property type="match status" value="1"/>
</dbReference>